<evidence type="ECO:0000256" key="1">
    <source>
        <dbReference type="SAM" id="SignalP"/>
    </source>
</evidence>
<reference evidence="2" key="1">
    <citation type="journal article" date="2020" name="bioRxiv">
        <title>Genomic and phenotypic heterogeneity of clinical isolates of the human pathogens Aspergillus fumigatus, Aspergillus lentulus and Aspergillus fumigatiaffinis.</title>
        <authorList>
            <person name="dos Santos R.A.C."/>
            <person name="Steenwyk J.L."/>
            <person name="Rivero-Menendez O."/>
            <person name="Mead M.E."/>
            <person name="Silva L.P."/>
            <person name="Bastos R.W."/>
            <person name="Alastruey-Izquierdo A."/>
            <person name="Goldman G.H."/>
            <person name="Rokas A."/>
        </authorList>
    </citation>
    <scope>NUCLEOTIDE SEQUENCE</scope>
    <source>
        <strain evidence="2">CNM-CM8927</strain>
    </source>
</reference>
<feature type="chain" id="PRO_5042893326" evidence="1">
    <location>
        <begin position="17"/>
        <end position="211"/>
    </location>
</feature>
<organism evidence="2 3">
    <name type="scientific">Aspergillus lentulus</name>
    <dbReference type="NCBI Taxonomy" id="293939"/>
    <lineage>
        <taxon>Eukaryota</taxon>
        <taxon>Fungi</taxon>
        <taxon>Dikarya</taxon>
        <taxon>Ascomycota</taxon>
        <taxon>Pezizomycotina</taxon>
        <taxon>Eurotiomycetes</taxon>
        <taxon>Eurotiomycetidae</taxon>
        <taxon>Eurotiales</taxon>
        <taxon>Aspergillaceae</taxon>
        <taxon>Aspergillus</taxon>
        <taxon>Aspergillus subgen. Fumigati</taxon>
    </lineage>
</organism>
<gene>
    <name evidence="2" type="ORF">CNMCM8927_006967</name>
</gene>
<sequence length="211" mass="21062">MRVTTWFSLLLTTALAAPQSDSQALSSDLANWSSLGNALQSLNFNFTLPTKTANLDNISPPPRSLIPEVITALPPSVLMELVIPSQRSALASQFKAGSTPAWYASLPSDVQSYLSVVKSQISEGALTATTGLAYQTAATASATGTATETGASAGGATSTSKGMAAAARPTGVLMAGGATSTSKGMAAAARPTGVLMAGGVGMGVLGLALVL</sequence>
<accession>A0AAN5YPK6</accession>
<keyword evidence="1" id="KW-0732">Signal</keyword>
<reference evidence="2" key="2">
    <citation type="submission" date="2020-04" db="EMBL/GenBank/DDBJ databases">
        <authorList>
            <person name="Santos R.A.C."/>
            <person name="Steenwyk J.L."/>
            <person name="Rivero-Menendez O."/>
            <person name="Mead M.E."/>
            <person name="Silva L.P."/>
            <person name="Bastos R.W."/>
            <person name="Alastruey-Izquierdo A."/>
            <person name="Goldman G.H."/>
            <person name="Rokas A."/>
        </authorList>
    </citation>
    <scope>NUCLEOTIDE SEQUENCE</scope>
    <source>
        <strain evidence="2">CNM-CM8927</strain>
    </source>
</reference>
<feature type="signal peptide" evidence="1">
    <location>
        <begin position="1"/>
        <end position="16"/>
    </location>
</feature>
<dbReference type="Proteomes" id="UP000649114">
    <property type="component" value="Unassembled WGS sequence"/>
</dbReference>
<dbReference type="AlphaFoldDB" id="A0AAN5YPK6"/>
<comment type="caution">
    <text evidence="2">The sequence shown here is derived from an EMBL/GenBank/DDBJ whole genome shotgun (WGS) entry which is preliminary data.</text>
</comment>
<proteinExistence type="predicted"/>
<name>A0AAN5YPK6_ASPLE</name>
<evidence type="ECO:0000313" key="2">
    <source>
        <dbReference type="EMBL" id="KAF4204934.1"/>
    </source>
</evidence>
<protein>
    <submittedName>
        <fullName evidence="2">Uncharacterized protein</fullName>
    </submittedName>
</protein>
<dbReference type="EMBL" id="JAAAPU010000051">
    <property type="protein sequence ID" value="KAF4204934.1"/>
    <property type="molecule type" value="Genomic_DNA"/>
</dbReference>
<evidence type="ECO:0000313" key="3">
    <source>
        <dbReference type="Proteomes" id="UP000649114"/>
    </source>
</evidence>